<evidence type="ECO:0000313" key="2">
    <source>
        <dbReference type="EMBL" id="GAA3530603.1"/>
    </source>
</evidence>
<accession>A0ABP6VCT1</accession>
<proteinExistence type="predicted"/>
<feature type="region of interest" description="Disordered" evidence="1">
    <location>
        <begin position="1"/>
        <end position="21"/>
    </location>
</feature>
<organism evidence="2 3">
    <name type="scientific">Amycolatopsis ultiminotia</name>
    <dbReference type="NCBI Taxonomy" id="543629"/>
    <lineage>
        <taxon>Bacteria</taxon>
        <taxon>Bacillati</taxon>
        <taxon>Actinomycetota</taxon>
        <taxon>Actinomycetes</taxon>
        <taxon>Pseudonocardiales</taxon>
        <taxon>Pseudonocardiaceae</taxon>
        <taxon>Amycolatopsis</taxon>
    </lineage>
</organism>
<dbReference type="Proteomes" id="UP001500689">
    <property type="component" value="Unassembled WGS sequence"/>
</dbReference>
<protein>
    <submittedName>
        <fullName evidence="2">Uncharacterized protein</fullName>
    </submittedName>
</protein>
<keyword evidence="3" id="KW-1185">Reference proteome</keyword>
<feature type="compositionally biased region" description="Polar residues" evidence="1">
    <location>
        <begin position="1"/>
        <end position="12"/>
    </location>
</feature>
<reference evidence="3" key="1">
    <citation type="journal article" date="2019" name="Int. J. Syst. Evol. Microbiol.">
        <title>The Global Catalogue of Microorganisms (GCM) 10K type strain sequencing project: providing services to taxonomists for standard genome sequencing and annotation.</title>
        <authorList>
            <consortium name="The Broad Institute Genomics Platform"/>
            <consortium name="The Broad Institute Genome Sequencing Center for Infectious Disease"/>
            <person name="Wu L."/>
            <person name="Ma J."/>
        </authorList>
    </citation>
    <scope>NUCLEOTIDE SEQUENCE [LARGE SCALE GENOMIC DNA]</scope>
    <source>
        <strain evidence="3">JCM 16898</strain>
    </source>
</reference>
<dbReference type="EMBL" id="BAAAZN010000002">
    <property type="protein sequence ID" value="GAA3530603.1"/>
    <property type="molecule type" value="Genomic_DNA"/>
</dbReference>
<name>A0ABP6VCT1_9PSEU</name>
<comment type="caution">
    <text evidence="2">The sequence shown here is derived from an EMBL/GenBank/DDBJ whole genome shotgun (WGS) entry which is preliminary data.</text>
</comment>
<gene>
    <name evidence="2" type="ORF">GCM10022222_11990</name>
</gene>
<sequence>MLIHTQQHNATAGTRELGTPGETGFTARGVDHDVVGACRRAGFQAFRGNPLMLVAHLDIDVEAALPGRGQQPDAATADDRHPLPLLERRAADTVHGHRRRLHEAGVAHVEAGRELDEHVLRNRHGITYAAVSEHAERSVLRGAAPLDVAGPALIALAAVNRGFDGVGPAVGGGAGELVAIGVALNATRREVDVGPAEAGRGDGEANPGTFRLVDLGHEDALIGVSYGTHGVPFVHRPARHAGDRRTDHAQRRRGARLHAGIALPARAQP</sequence>
<evidence type="ECO:0000256" key="1">
    <source>
        <dbReference type="SAM" id="MobiDB-lite"/>
    </source>
</evidence>
<evidence type="ECO:0000313" key="3">
    <source>
        <dbReference type="Proteomes" id="UP001500689"/>
    </source>
</evidence>